<evidence type="ECO:0000256" key="8">
    <source>
        <dbReference type="SAM" id="MobiDB-lite"/>
    </source>
</evidence>
<dbReference type="Proteomes" id="UP000487882">
    <property type="component" value="Unassembled WGS sequence"/>
</dbReference>
<evidence type="ECO:0000256" key="6">
    <source>
        <dbReference type="ARBA" id="ARBA00022989"/>
    </source>
</evidence>
<dbReference type="GO" id="GO:0055085">
    <property type="term" value="P:transmembrane transport"/>
    <property type="evidence" value="ECO:0007669"/>
    <property type="project" value="TreeGrafter"/>
</dbReference>
<keyword evidence="7 9" id="KW-0472">Membrane</keyword>
<protein>
    <submittedName>
        <fullName evidence="10">AI-2E family transporter</fullName>
    </submittedName>
</protein>
<evidence type="ECO:0000256" key="4">
    <source>
        <dbReference type="ARBA" id="ARBA00022475"/>
    </source>
</evidence>
<evidence type="ECO:0000256" key="1">
    <source>
        <dbReference type="ARBA" id="ARBA00004651"/>
    </source>
</evidence>
<feature type="transmembrane region" description="Helical" evidence="9">
    <location>
        <begin position="7"/>
        <end position="31"/>
    </location>
</feature>
<reference evidence="10 11" key="1">
    <citation type="submission" date="2019-09" db="EMBL/GenBank/DDBJ databases">
        <title>Bifidobacterium canis sp. nov., isolated from the digestive tract of German Shepherd dog puppy.</title>
        <authorList>
            <person name="Bunesova V."/>
        </authorList>
    </citation>
    <scope>NUCLEOTIDE SEQUENCE [LARGE SCALE GENOMIC DNA]</scope>
    <source>
        <strain evidence="10 11">GSD1FS</strain>
    </source>
</reference>
<dbReference type="Pfam" id="PF01594">
    <property type="entry name" value="AI-2E_transport"/>
    <property type="match status" value="1"/>
</dbReference>
<name>A0A7K1J7E7_9BIFI</name>
<keyword evidence="3" id="KW-0813">Transport</keyword>
<evidence type="ECO:0000256" key="2">
    <source>
        <dbReference type="ARBA" id="ARBA00009773"/>
    </source>
</evidence>
<keyword evidence="4" id="KW-1003">Cell membrane</keyword>
<feature type="transmembrane region" description="Helical" evidence="9">
    <location>
        <begin position="80"/>
        <end position="101"/>
    </location>
</feature>
<evidence type="ECO:0000256" key="9">
    <source>
        <dbReference type="SAM" id="Phobius"/>
    </source>
</evidence>
<dbReference type="PANTHER" id="PTHR21716:SF53">
    <property type="entry name" value="PERMEASE PERM-RELATED"/>
    <property type="match status" value="1"/>
</dbReference>
<dbReference type="PANTHER" id="PTHR21716">
    <property type="entry name" value="TRANSMEMBRANE PROTEIN"/>
    <property type="match status" value="1"/>
</dbReference>
<dbReference type="AlphaFoldDB" id="A0A7K1J7E7"/>
<feature type="compositionally biased region" description="Basic and acidic residues" evidence="8">
    <location>
        <begin position="244"/>
        <end position="253"/>
    </location>
</feature>
<evidence type="ECO:0000256" key="7">
    <source>
        <dbReference type="ARBA" id="ARBA00023136"/>
    </source>
</evidence>
<comment type="similarity">
    <text evidence="2">Belongs to the autoinducer-2 exporter (AI-2E) (TC 2.A.86) family.</text>
</comment>
<comment type="subcellular location">
    <subcellularLocation>
        <location evidence="1">Cell membrane</location>
        <topology evidence="1">Multi-pass membrane protein</topology>
    </subcellularLocation>
</comment>
<feature type="compositionally biased region" description="Polar residues" evidence="8">
    <location>
        <begin position="257"/>
        <end position="266"/>
    </location>
</feature>
<feature type="transmembrane region" description="Helical" evidence="9">
    <location>
        <begin position="43"/>
        <end position="60"/>
    </location>
</feature>
<evidence type="ECO:0000313" key="10">
    <source>
        <dbReference type="EMBL" id="MUH60507.1"/>
    </source>
</evidence>
<keyword evidence="6 9" id="KW-1133">Transmembrane helix</keyword>
<accession>A0A7K1J7E7</accession>
<feature type="region of interest" description="Disordered" evidence="8">
    <location>
        <begin position="209"/>
        <end position="266"/>
    </location>
</feature>
<evidence type="ECO:0000256" key="5">
    <source>
        <dbReference type="ARBA" id="ARBA00022692"/>
    </source>
</evidence>
<gene>
    <name evidence="10" type="ORF">GSD1FS_1880</name>
</gene>
<dbReference type="EMBL" id="WNLP01000012">
    <property type="protein sequence ID" value="MUH60507.1"/>
    <property type="molecule type" value="Genomic_DNA"/>
</dbReference>
<dbReference type="GO" id="GO:0005886">
    <property type="term" value="C:plasma membrane"/>
    <property type="evidence" value="ECO:0007669"/>
    <property type="project" value="UniProtKB-SubCell"/>
</dbReference>
<comment type="caution">
    <text evidence="10">The sequence shown here is derived from an EMBL/GenBank/DDBJ whole genome shotgun (WGS) entry which is preliminary data.</text>
</comment>
<evidence type="ECO:0000313" key="11">
    <source>
        <dbReference type="Proteomes" id="UP000487882"/>
    </source>
</evidence>
<keyword evidence="11" id="KW-1185">Reference proteome</keyword>
<keyword evidence="5 9" id="KW-0812">Transmembrane</keyword>
<organism evidence="10 11">
    <name type="scientific">Bifidobacterium canis</name>
    <dbReference type="NCBI Taxonomy" id="2610880"/>
    <lineage>
        <taxon>Bacteria</taxon>
        <taxon>Bacillati</taxon>
        <taxon>Actinomycetota</taxon>
        <taxon>Actinomycetes</taxon>
        <taxon>Bifidobacteriales</taxon>
        <taxon>Bifidobacteriaceae</taxon>
        <taxon>Bifidobacterium</taxon>
    </lineage>
</organism>
<dbReference type="InterPro" id="IPR002549">
    <property type="entry name" value="AI-2E-like"/>
</dbReference>
<proteinExistence type="inferred from homology"/>
<sequence>MAIKVPYWLPLALFCGIVSQFVPTIGTYLGGALPVLFAWGERGWVYAVAVVVFITVYQQIENLLLSPKISERTMDLNPCIAFLSVLVFGALFGALGAFLALPITASIQVLFQVSTKRYDLVDMPLMNDPVPSKKSKVAEAADALNQHVIKPMNEHMPRQSKGSSANVPLDAEIRYLQQQVYDIPRDADEGDSEDSPTVAIPKHVLDENAAKGLDRLRQNSHSAGSGAAADDGKSADETNTGDVKNAKNVENAKKSGKPTNPRSQWS</sequence>
<evidence type="ECO:0000256" key="3">
    <source>
        <dbReference type="ARBA" id="ARBA00022448"/>
    </source>
</evidence>